<accession>A0A5N1JSK9</accession>
<evidence type="ECO:0000313" key="2">
    <source>
        <dbReference type="Proteomes" id="UP000327108"/>
    </source>
</evidence>
<dbReference type="RefSeq" id="WP_151095035.1">
    <property type="nucleotide sequence ID" value="NZ_VYXQ01000020.1"/>
</dbReference>
<protein>
    <submittedName>
        <fullName evidence="1">Uncharacterized protein</fullName>
    </submittedName>
</protein>
<sequence length="309" mass="35512">MMLYLNESKARVHFKYMMGNANQLIITLLVGLEAVDRRLITEIPEDLHAAWSPRDREISAKRSRRLLLDMALARAVDSLDVYIRRSRRRPELIQDKELQSEIDGAGRSVARKFKAITSHYSHLPKITVAMIALMIAWRNRAVHEEADTEIHADHQAVLEGAQAEISEKYRGLDVEMMMGGFKNSAPTFKEIASLIHATGDFIRDLEGVQFRSLNTEQYLKGLILEDIQSTQITQSARQAEMKQRLQSLWGKDKRERPSVVSRFLHHRGLTPEAKYDYSLVFSDKLLGEVFEMRPSEIWEWLFGSTSIVS</sequence>
<dbReference type="EMBL" id="VYXQ01000020">
    <property type="protein sequence ID" value="KAA9366149.1"/>
    <property type="molecule type" value="Genomic_DNA"/>
</dbReference>
<dbReference type="Proteomes" id="UP000327108">
    <property type="component" value="Unassembled WGS sequence"/>
</dbReference>
<evidence type="ECO:0000313" key="1">
    <source>
        <dbReference type="EMBL" id="KAA9366149.1"/>
    </source>
</evidence>
<organism evidence="1 2">
    <name type="scientific">Ochrobactrum quorumnocens</name>
    <dbReference type="NCBI Taxonomy" id="271865"/>
    <lineage>
        <taxon>Bacteria</taxon>
        <taxon>Pseudomonadati</taxon>
        <taxon>Pseudomonadota</taxon>
        <taxon>Alphaproteobacteria</taxon>
        <taxon>Hyphomicrobiales</taxon>
        <taxon>Brucellaceae</taxon>
        <taxon>Brucella/Ochrobactrum group</taxon>
        <taxon>Ochrobactrum</taxon>
    </lineage>
</organism>
<proteinExistence type="predicted"/>
<dbReference type="AlphaFoldDB" id="A0A5N1JSK9"/>
<name>A0A5N1JSK9_9HYPH</name>
<gene>
    <name evidence="1" type="ORF">F3W84_18010</name>
</gene>
<comment type="caution">
    <text evidence="1">The sequence shown here is derived from an EMBL/GenBank/DDBJ whole genome shotgun (WGS) entry which is preliminary data.</text>
</comment>
<reference evidence="1 2" key="1">
    <citation type="submission" date="2019-09" db="EMBL/GenBank/DDBJ databases">
        <title>Biological control of the noxious weed angled onion (Allium triquetrum) thwarted by endophytic bacteria in Victoria, Australia.</title>
        <authorList>
            <person name="Tehranchian P."/>
            <person name="Adair R.J."/>
            <person name="Van T.H."/>
            <person name="Morrison P.D."/>
            <person name="Williams H."/>
            <person name="Lawrie A.C."/>
        </authorList>
    </citation>
    <scope>NUCLEOTIDE SEQUENCE [LARGE SCALE GENOMIC DNA]</scope>
    <source>
        <strain evidence="1 2">RPTAtOch1</strain>
    </source>
</reference>
<keyword evidence="2" id="KW-1185">Reference proteome</keyword>